<evidence type="ECO:0000256" key="7">
    <source>
        <dbReference type="ARBA" id="ARBA00048539"/>
    </source>
</evidence>
<dbReference type="CDD" id="cd01992">
    <property type="entry name" value="TilS_N"/>
    <property type="match status" value="1"/>
</dbReference>
<dbReference type="Gene3D" id="1.20.59.20">
    <property type="match status" value="1"/>
</dbReference>
<dbReference type="SUPFAM" id="SSF56037">
    <property type="entry name" value="PheT/TilS domain"/>
    <property type="match status" value="1"/>
</dbReference>
<dbReference type="HAMAP" id="MF_01161">
    <property type="entry name" value="tRNA_Ile_lys_synt"/>
    <property type="match status" value="1"/>
</dbReference>
<keyword evidence="3 8" id="KW-0436">Ligase</keyword>
<dbReference type="InterPro" id="IPR012796">
    <property type="entry name" value="Lysidine-tRNA-synth_C"/>
</dbReference>
<dbReference type="EMBL" id="JADPIE010000011">
    <property type="protein sequence ID" value="MBF8438198.1"/>
    <property type="molecule type" value="Genomic_DNA"/>
</dbReference>
<dbReference type="InterPro" id="IPR012795">
    <property type="entry name" value="tRNA_Ile_lys_synt_N"/>
</dbReference>
<dbReference type="Pfam" id="PF01171">
    <property type="entry name" value="ATP_bind_3"/>
    <property type="match status" value="1"/>
</dbReference>
<dbReference type="Gene3D" id="3.40.50.620">
    <property type="entry name" value="HUPs"/>
    <property type="match status" value="1"/>
</dbReference>
<comment type="subcellular location">
    <subcellularLocation>
        <location evidence="1 8">Cytoplasm</location>
    </subcellularLocation>
</comment>
<reference evidence="10" key="1">
    <citation type="submission" date="2020-11" db="EMBL/GenBank/DDBJ databases">
        <title>Halonatronomonas betainensis gen. nov., sp. nov. a novel haloalkaliphilic representative of the family Halanaerobiacae capable of betaine degradation.</title>
        <authorList>
            <person name="Boltyanskaya Y."/>
            <person name="Kevbrin V."/>
            <person name="Detkova E."/>
            <person name="Grouzdev D.S."/>
            <person name="Koziaeva V."/>
            <person name="Zhilina T."/>
        </authorList>
    </citation>
    <scope>NUCLEOTIDE SEQUENCE</scope>
    <source>
        <strain evidence="10">Z-7014</strain>
    </source>
</reference>
<feature type="binding site" evidence="8">
    <location>
        <begin position="28"/>
        <end position="33"/>
    </location>
    <ligand>
        <name>ATP</name>
        <dbReference type="ChEBI" id="CHEBI:30616"/>
    </ligand>
</feature>
<dbReference type="PANTHER" id="PTHR43033:SF1">
    <property type="entry name" value="TRNA(ILE)-LYSIDINE SYNTHASE-RELATED"/>
    <property type="match status" value="1"/>
</dbReference>
<keyword evidence="6 8" id="KW-0067">ATP-binding</keyword>
<comment type="domain">
    <text evidence="8">The N-terminal region contains the highly conserved SGGXDS motif, predicted to be a P-loop motif involved in ATP binding.</text>
</comment>
<keyword evidence="2 8" id="KW-0963">Cytoplasm</keyword>
<evidence type="ECO:0000256" key="5">
    <source>
        <dbReference type="ARBA" id="ARBA00022741"/>
    </source>
</evidence>
<evidence type="ECO:0000256" key="2">
    <source>
        <dbReference type="ARBA" id="ARBA00022490"/>
    </source>
</evidence>
<evidence type="ECO:0000313" key="10">
    <source>
        <dbReference type="EMBL" id="MBF8438198.1"/>
    </source>
</evidence>
<dbReference type="NCBIfam" id="TIGR02432">
    <property type="entry name" value="lysidine_TilS_N"/>
    <property type="match status" value="1"/>
</dbReference>
<feature type="domain" description="Lysidine-tRNA(Ile) synthetase C-terminal" evidence="9">
    <location>
        <begin position="396"/>
        <end position="469"/>
    </location>
</feature>
<proteinExistence type="inferred from homology"/>
<comment type="similarity">
    <text evidence="8">Belongs to the tRNA(Ile)-lysidine synthase family.</text>
</comment>
<dbReference type="RefSeq" id="WP_270455300.1">
    <property type="nucleotide sequence ID" value="NZ_JADPIE010000011.1"/>
</dbReference>
<dbReference type="SUPFAM" id="SSF82829">
    <property type="entry name" value="MesJ substrate recognition domain-like"/>
    <property type="match status" value="1"/>
</dbReference>
<evidence type="ECO:0000256" key="4">
    <source>
        <dbReference type="ARBA" id="ARBA00022694"/>
    </source>
</evidence>
<organism evidence="10 11">
    <name type="scientific">Halonatronomonas betaini</name>
    <dbReference type="NCBI Taxonomy" id="2778430"/>
    <lineage>
        <taxon>Bacteria</taxon>
        <taxon>Bacillati</taxon>
        <taxon>Bacillota</taxon>
        <taxon>Clostridia</taxon>
        <taxon>Halanaerobiales</taxon>
        <taxon>Halarsenatibacteraceae</taxon>
        <taxon>Halonatronomonas</taxon>
    </lineage>
</organism>
<evidence type="ECO:0000313" key="11">
    <source>
        <dbReference type="Proteomes" id="UP000621436"/>
    </source>
</evidence>
<dbReference type="AlphaFoldDB" id="A0A931ASH7"/>
<dbReference type="InterPro" id="IPR012094">
    <property type="entry name" value="tRNA_Ile_lys_synt"/>
</dbReference>
<name>A0A931ASH7_9FIRM</name>
<dbReference type="Proteomes" id="UP000621436">
    <property type="component" value="Unassembled WGS sequence"/>
</dbReference>
<dbReference type="PANTHER" id="PTHR43033">
    <property type="entry name" value="TRNA(ILE)-LYSIDINE SYNTHASE-RELATED"/>
    <property type="match status" value="1"/>
</dbReference>
<accession>A0A931ASH7</accession>
<comment type="caution">
    <text evidence="10">The sequence shown here is derived from an EMBL/GenBank/DDBJ whole genome shotgun (WGS) entry which is preliminary data.</text>
</comment>
<evidence type="ECO:0000259" key="9">
    <source>
        <dbReference type="SMART" id="SM00977"/>
    </source>
</evidence>
<evidence type="ECO:0000256" key="8">
    <source>
        <dbReference type="HAMAP-Rule" id="MF_01161"/>
    </source>
</evidence>
<evidence type="ECO:0000256" key="6">
    <source>
        <dbReference type="ARBA" id="ARBA00022840"/>
    </source>
</evidence>
<dbReference type="InterPro" id="IPR014729">
    <property type="entry name" value="Rossmann-like_a/b/a_fold"/>
</dbReference>
<dbReference type="InterPro" id="IPR011063">
    <property type="entry name" value="TilS/TtcA_N"/>
</dbReference>
<gene>
    <name evidence="8 10" type="primary">tilS</name>
    <name evidence="10" type="ORF">I0Q91_14045</name>
</gene>
<dbReference type="GO" id="GO:0005524">
    <property type="term" value="F:ATP binding"/>
    <property type="evidence" value="ECO:0007669"/>
    <property type="project" value="UniProtKB-UniRule"/>
</dbReference>
<evidence type="ECO:0000256" key="3">
    <source>
        <dbReference type="ARBA" id="ARBA00022598"/>
    </source>
</evidence>
<comment type="function">
    <text evidence="8">Ligates lysine onto the cytidine present at position 34 of the AUA codon-specific tRNA(Ile) that contains the anticodon CAU, in an ATP-dependent manner. Cytidine is converted to lysidine, thus changing the amino acid specificity of the tRNA from methionine to isoleucine.</text>
</comment>
<dbReference type="EC" id="6.3.4.19" evidence="8"/>
<keyword evidence="5 8" id="KW-0547">Nucleotide-binding</keyword>
<dbReference type="GO" id="GO:0006400">
    <property type="term" value="P:tRNA modification"/>
    <property type="evidence" value="ECO:0007669"/>
    <property type="project" value="UniProtKB-UniRule"/>
</dbReference>
<evidence type="ECO:0000256" key="1">
    <source>
        <dbReference type="ARBA" id="ARBA00004496"/>
    </source>
</evidence>
<sequence>MDLYKKFKRNIFDIAELKNNDKLLLSVSGGPDSLVMFDLALRLREDYGIDLGVFHLDHCLRDESEDEAEMVREICKNNQVVYWIKKEDISNINAEKSGSIEAIAREVRFNHLKKIYFKEKFDGVLTGHQANDQIETMLFNLFRGSGLEGLTGMNLTSYYDKMFLIKPLLNIWREEIENYCNKKGLKPSIDNSNYTLKYTRNRIRNELIPYLEEHFNDSIKLTLYDTINLIRDEHRLINSVVDDIFIELVIESGEGYLDLDIKKLYSQDIAIQRRVIRKSIFKTKGNLDGIYQKHINILTDAIKDEVETEETGKDYQMPGGVTCRVEYNTISFRTEKWYKKHKTSYFKVVIPDLGEYTLPDGNRIRLEKFKINQIDWKKYIEMNIIFIDYDELEWPLVLRHRKAGDRFKPLKMEGTKKIKDYFIDSKIPKYKRDKTPILVDAKDRIIWLVGERMDDRFKIDSKTQNILMVKYEFKKEGE</sequence>
<dbReference type="Pfam" id="PF11734">
    <property type="entry name" value="TilS_C"/>
    <property type="match status" value="1"/>
</dbReference>
<dbReference type="SMART" id="SM00977">
    <property type="entry name" value="TilS_C"/>
    <property type="match status" value="1"/>
</dbReference>
<protein>
    <recommendedName>
        <fullName evidence="8">tRNA(Ile)-lysidine synthase</fullName>
        <ecNumber evidence="8">6.3.4.19</ecNumber>
    </recommendedName>
    <alternativeName>
        <fullName evidence="8">tRNA(Ile)-2-lysyl-cytidine synthase</fullName>
    </alternativeName>
    <alternativeName>
        <fullName evidence="8">tRNA(Ile)-lysidine synthetase</fullName>
    </alternativeName>
</protein>
<dbReference type="GO" id="GO:0005737">
    <property type="term" value="C:cytoplasm"/>
    <property type="evidence" value="ECO:0007669"/>
    <property type="project" value="UniProtKB-SubCell"/>
</dbReference>
<keyword evidence="4 8" id="KW-0819">tRNA processing</keyword>
<dbReference type="GO" id="GO:0032267">
    <property type="term" value="F:tRNA(Ile)-lysidine synthase activity"/>
    <property type="evidence" value="ECO:0007669"/>
    <property type="project" value="UniProtKB-EC"/>
</dbReference>
<comment type="catalytic activity">
    <reaction evidence="7 8">
        <text>cytidine(34) in tRNA(Ile2) + L-lysine + ATP = lysidine(34) in tRNA(Ile2) + AMP + diphosphate + H(+)</text>
        <dbReference type="Rhea" id="RHEA:43744"/>
        <dbReference type="Rhea" id="RHEA-COMP:10625"/>
        <dbReference type="Rhea" id="RHEA-COMP:10670"/>
        <dbReference type="ChEBI" id="CHEBI:15378"/>
        <dbReference type="ChEBI" id="CHEBI:30616"/>
        <dbReference type="ChEBI" id="CHEBI:32551"/>
        <dbReference type="ChEBI" id="CHEBI:33019"/>
        <dbReference type="ChEBI" id="CHEBI:82748"/>
        <dbReference type="ChEBI" id="CHEBI:83665"/>
        <dbReference type="ChEBI" id="CHEBI:456215"/>
        <dbReference type="EC" id="6.3.4.19"/>
    </reaction>
</comment>
<dbReference type="NCBIfam" id="TIGR02433">
    <property type="entry name" value="lysidine_TilS_C"/>
    <property type="match status" value="1"/>
</dbReference>
<dbReference type="SUPFAM" id="SSF52402">
    <property type="entry name" value="Adenine nucleotide alpha hydrolases-like"/>
    <property type="match status" value="1"/>
</dbReference>
<keyword evidence="11" id="KW-1185">Reference proteome</keyword>